<evidence type="ECO:0000313" key="1">
    <source>
        <dbReference type="EMBL" id="KAL2829691.1"/>
    </source>
</evidence>
<evidence type="ECO:0000313" key="2">
    <source>
        <dbReference type="Proteomes" id="UP001610335"/>
    </source>
</evidence>
<organism evidence="1 2">
    <name type="scientific">Aspergillus cavernicola</name>
    <dbReference type="NCBI Taxonomy" id="176166"/>
    <lineage>
        <taxon>Eukaryota</taxon>
        <taxon>Fungi</taxon>
        <taxon>Dikarya</taxon>
        <taxon>Ascomycota</taxon>
        <taxon>Pezizomycotina</taxon>
        <taxon>Eurotiomycetes</taxon>
        <taxon>Eurotiomycetidae</taxon>
        <taxon>Eurotiales</taxon>
        <taxon>Aspergillaceae</taxon>
        <taxon>Aspergillus</taxon>
        <taxon>Aspergillus subgen. Nidulantes</taxon>
    </lineage>
</organism>
<dbReference type="Proteomes" id="UP001610335">
    <property type="component" value="Unassembled WGS sequence"/>
</dbReference>
<proteinExistence type="predicted"/>
<protein>
    <recommendedName>
        <fullName evidence="3">F-box domain-containing protein</fullName>
    </recommendedName>
</protein>
<accession>A0ABR4IPT5</accession>
<reference evidence="1 2" key="1">
    <citation type="submission" date="2024-07" db="EMBL/GenBank/DDBJ databases">
        <title>Section-level genome sequencing and comparative genomics of Aspergillus sections Usti and Cavernicolus.</title>
        <authorList>
            <consortium name="Lawrence Berkeley National Laboratory"/>
            <person name="Nybo J.L."/>
            <person name="Vesth T.C."/>
            <person name="Theobald S."/>
            <person name="Frisvad J.C."/>
            <person name="Larsen T.O."/>
            <person name="Kjaerboelling I."/>
            <person name="Rothschild-Mancinelli K."/>
            <person name="Lyhne E.K."/>
            <person name="Kogle M.E."/>
            <person name="Barry K."/>
            <person name="Clum A."/>
            <person name="Na H."/>
            <person name="Ledsgaard L."/>
            <person name="Lin J."/>
            <person name="Lipzen A."/>
            <person name="Kuo A."/>
            <person name="Riley R."/>
            <person name="Mondo S."/>
            <person name="LaButti K."/>
            <person name="Haridas S."/>
            <person name="Pangalinan J."/>
            <person name="Salamov A.A."/>
            <person name="Simmons B.A."/>
            <person name="Magnuson J.K."/>
            <person name="Chen J."/>
            <person name="Drula E."/>
            <person name="Henrissat B."/>
            <person name="Wiebenga A."/>
            <person name="Lubbers R.J."/>
            <person name="Gomes A.C."/>
            <person name="Makela M.R."/>
            <person name="Stajich J."/>
            <person name="Grigoriev I.V."/>
            <person name="Mortensen U.H."/>
            <person name="De vries R.P."/>
            <person name="Baker S.E."/>
            <person name="Andersen M.R."/>
        </authorList>
    </citation>
    <scope>NUCLEOTIDE SEQUENCE [LARGE SCALE GENOMIC DNA]</scope>
    <source>
        <strain evidence="1 2">CBS 600.67</strain>
    </source>
</reference>
<evidence type="ECO:0008006" key="3">
    <source>
        <dbReference type="Google" id="ProtNLM"/>
    </source>
</evidence>
<dbReference type="EMBL" id="JBFXLS010000015">
    <property type="protein sequence ID" value="KAL2829691.1"/>
    <property type="molecule type" value="Genomic_DNA"/>
</dbReference>
<sequence length="116" mass="12997">MNHSFPRNPHLRLIPRAQLDRLLRAMSISNLESLISLTNLPGHASFTLFRHPSTTSFSTFGFFCWQLLIEIDNDRRIRFAGSRLVHPFSLLTASLSGAGLPCSRFSGRELTALAPC</sequence>
<keyword evidence="2" id="KW-1185">Reference proteome</keyword>
<gene>
    <name evidence="1" type="ORF">BDW59DRAFT_141801</name>
</gene>
<name>A0ABR4IPT5_9EURO</name>
<comment type="caution">
    <text evidence="1">The sequence shown here is derived from an EMBL/GenBank/DDBJ whole genome shotgun (WGS) entry which is preliminary data.</text>
</comment>